<proteinExistence type="predicted"/>
<name>A0A9P0ADT0_BEMTA</name>
<protein>
    <submittedName>
        <fullName evidence="1">Uncharacterized protein</fullName>
    </submittedName>
</protein>
<dbReference type="AlphaFoldDB" id="A0A9P0ADT0"/>
<keyword evidence="2" id="KW-1185">Reference proteome</keyword>
<evidence type="ECO:0000313" key="2">
    <source>
        <dbReference type="Proteomes" id="UP001152759"/>
    </source>
</evidence>
<evidence type="ECO:0000313" key="1">
    <source>
        <dbReference type="EMBL" id="CAH0390595.1"/>
    </source>
</evidence>
<gene>
    <name evidence="1" type="ORF">BEMITA_LOCUS9302</name>
</gene>
<dbReference type="EMBL" id="OU963866">
    <property type="protein sequence ID" value="CAH0390595.1"/>
    <property type="molecule type" value="Genomic_DNA"/>
</dbReference>
<organism evidence="1 2">
    <name type="scientific">Bemisia tabaci</name>
    <name type="common">Sweetpotato whitefly</name>
    <name type="synonym">Aleurodes tabaci</name>
    <dbReference type="NCBI Taxonomy" id="7038"/>
    <lineage>
        <taxon>Eukaryota</taxon>
        <taxon>Metazoa</taxon>
        <taxon>Ecdysozoa</taxon>
        <taxon>Arthropoda</taxon>
        <taxon>Hexapoda</taxon>
        <taxon>Insecta</taxon>
        <taxon>Pterygota</taxon>
        <taxon>Neoptera</taxon>
        <taxon>Paraneoptera</taxon>
        <taxon>Hemiptera</taxon>
        <taxon>Sternorrhyncha</taxon>
        <taxon>Aleyrodoidea</taxon>
        <taxon>Aleyrodidae</taxon>
        <taxon>Aleyrodinae</taxon>
        <taxon>Bemisia</taxon>
    </lineage>
</organism>
<accession>A0A9P0ADT0</accession>
<sequence>MAVVKEEKPEVFFEENETDIFEDDDIVSELIGCSGEESTSSTVLKYILNINEAFNLSSEDIDLLKRIKNRLDDTCVPLDAQERLTRINIKIDWTVPVQHTLESNISGEVSNPRNLLRELKKMNLDVEMDTNRFTEEEDRSIEARWTLFSTEYNFPDPGCFIAFTRFGGCLPKHERVKFAQYLGKDLPNRFLCSILHRFSQLYGKWIQRKYSKEEDQLLLHIKEKNFIKYKSIVSSLMLNRTSNSVITRTYKLSTPKEILYGKERRKWRGFRDDERLIMYLMRKTGSKTLADLETKTIQITHFTGAARKLHCHILTALSRWKFRLSTQLFASAPLYKYELCIKLIKWLKEKNYEDWNDIDWPELCSDLHNCQKNFLAALFRSIITKFDAYYRSYRYDFRKCINYLYETALPYFEDKLSSDININRYRLNRVGYLVAVR</sequence>
<dbReference type="KEGG" id="btab:109040866"/>
<dbReference type="Proteomes" id="UP001152759">
    <property type="component" value="Chromosome 5"/>
</dbReference>
<reference evidence="1" key="1">
    <citation type="submission" date="2021-12" db="EMBL/GenBank/DDBJ databases">
        <authorList>
            <person name="King R."/>
        </authorList>
    </citation>
    <scope>NUCLEOTIDE SEQUENCE</scope>
</reference>